<evidence type="ECO:0000313" key="14">
    <source>
        <dbReference type="EMBL" id="POY75416.1"/>
    </source>
</evidence>
<proteinExistence type="inferred from homology"/>
<keyword evidence="15" id="KW-1185">Reference proteome</keyword>
<evidence type="ECO:0000256" key="3">
    <source>
        <dbReference type="ARBA" id="ARBA00020973"/>
    </source>
</evidence>
<organism evidence="14 15">
    <name type="scientific">Rhodotorula taiwanensis</name>
    <dbReference type="NCBI Taxonomy" id="741276"/>
    <lineage>
        <taxon>Eukaryota</taxon>
        <taxon>Fungi</taxon>
        <taxon>Dikarya</taxon>
        <taxon>Basidiomycota</taxon>
        <taxon>Pucciniomycotina</taxon>
        <taxon>Microbotryomycetes</taxon>
        <taxon>Sporidiobolales</taxon>
        <taxon>Sporidiobolaceae</taxon>
        <taxon>Rhodotorula</taxon>
    </lineage>
</organism>
<evidence type="ECO:0000256" key="8">
    <source>
        <dbReference type="ARBA" id="ARBA00031348"/>
    </source>
</evidence>
<evidence type="ECO:0000256" key="6">
    <source>
        <dbReference type="ARBA" id="ARBA00023034"/>
    </source>
</evidence>
<dbReference type="GO" id="GO:0015031">
    <property type="term" value="P:protein transport"/>
    <property type="evidence" value="ECO:0007669"/>
    <property type="project" value="UniProtKB-KW"/>
</dbReference>
<feature type="domain" description="Conserved oligomeric complex COG6 N-terminal" evidence="12">
    <location>
        <begin position="105"/>
        <end position="212"/>
    </location>
</feature>
<comment type="function">
    <text evidence="10">Acts as component of the peripheral membrane COG complex that is involved in intra-Golgi protein trafficking. COG is located at the cis-Golgi, and regulates tethering of retrograde intra-Golgi vesicles and possibly a number of other membrane trafficking events.</text>
</comment>
<dbReference type="OrthoDB" id="272987at2759"/>
<evidence type="ECO:0000256" key="7">
    <source>
        <dbReference type="ARBA" id="ARBA00023136"/>
    </source>
</evidence>
<reference evidence="14 15" key="1">
    <citation type="journal article" date="2018" name="Front. Microbiol.">
        <title>Prospects for Fungal Bioremediation of Acidic Radioactive Waste Sites: Characterization and Genome Sequence of Rhodotorula taiwanensis MD1149.</title>
        <authorList>
            <person name="Tkavc R."/>
            <person name="Matrosova V.Y."/>
            <person name="Grichenko O.E."/>
            <person name="Gostincar C."/>
            <person name="Volpe R.P."/>
            <person name="Klimenkova P."/>
            <person name="Gaidamakova E.K."/>
            <person name="Zhou C.E."/>
            <person name="Stewart B.J."/>
            <person name="Lyman M.G."/>
            <person name="Malfatti S.A."/>
            <person name="Rubinfeld B."/>
            <person name="Courtot M."/>
            <person name="Singh J."/>
            <person name="Dalgard C.L."/>
            <person name="Hamilton T."/>
            <person name="Frey K.G."/>
            <person name="Gunde-Cimerman N."/>
            <person name="Dugan L."/>
            <person name="Daly M.J."/>
        </authorList>
    </citation>
    <scope>NUCLEOTIDE SEQUENCE [LARGE SCALE GENOMIC DNA]</scope>
    <source>
        <strain evidence="14 15">MD1149</strain>
    </source>
</reference>
<evidence type="ECO:0000259" key="12">
    <source>
        <dbReference type="Pfam" id="PF06419"/>
    </source>
</evidence>
<dbReference type="GO" id="GO:0017119">
    <property type="term" value="C:Golgi transport complex"/>
    <property type="evidence" value="ECO:0007669"/>
    <property type="project" value="UniProtKB-UniRule"/>
</dbReference>
<feature type="compositionally biased region" description="Low complexity" evidence="11">
    <location>
        <begin position="82"/>
        <end position="94"/>
    </location>
</feature>
<dbReference type="InterPro" id="IPR010490">
    <property type="entry name" value="COG6"/>
</dbReference>
<name>A0A2S5BF59_9BASI</name>
<keyword evidence="6 10" id="KW-0333">Golgi apparatus</keyword>
<dbReference type="InterPro" id="IPR048368">
    <property type="entry name" value="COG6_N"/>
</dbReference>
<keyword evidence="4 10" id="KW-0813">Transport</keyword>
<comment type="subunit">
    <text evidence="10">Component of the conserved oligomeric Golgi complex.</text>
</comment>
<evidence type="ECO:0000256" key="5">
    <source>
        <dbReference type="ARBA" id="ARBA00022927"/>
    </source>
</evidence>
<feature type="domain" description="Conserved Oligomeric Golgi complex subunit 6 C-terminal" evidence="13">
    <location>
        <begin position="265"/>
        <end position="748"/>
    </location>
</feature>
<dbReference type="GO" id="GO:0000139">
    <property type="term" value="C:Golgi membrane"/>
    <property type="evidence" value="ECO:0007669"/>
    <property type="project" value="UniProtKB-SubCell"/>
</dbReference>
<dbReference type="GO" id="GO:0006891">
    <property type="term" value="P:intra-Golgi vesicle-mediated transport"/>
    <property type="evidence" value="ECO:0007669"/>
    <property type="project" value="UniProtKB-UniRule"/>
</dbReference>
<comment type="similarity">
    <text evidence="2 10">Belongs to the COG6 family.</text>
</comment>
<evidence type="ECO:0000256" key="4">
    <source>
        <dbReference type="ARBA" id="ARBA00022448"/>
    </source>
</evidence>
<dbReference type="PANTHER" id="PTHR21506:SF0">
    <property type="entry name" value="CONSERVED OLIGOMERIC GOLGI COMPLEX SUBUNIT 6"/>
    <property type="match status" value="1"/>
</dbReference>
<dbReference type="STRING" id="741276.A0A2S5BF59"/>
<gene>
    <name evidence="14" type="ORF">BMF94_1486</name>
</gene>
<sequence>MASTAGSTPAPLQRPGLSGSAQSRVGSSSSTSTPTTAPTATTTTRNPLQAKVTRLLSANLEDGATRAALDTLGQVELAASRNSTTGSTTTTTNGALSQQQTHGGMNTTTLRKGGLRKEVDTQMAESSRHFLRAFSDVNDKLSILQSHLDAMNVCCDEVQTELEHANSGTRYLLEHAQGLREQRTTAAIQQSLVHVFLARFTLTDAELRALSSRDVPVGPELFAAMDKTERIRADCRALLSGEAGEGTKAGCVRAVCREQASLGRLDIMEYTAQHLEAGYSKIHKWLAFEARGFAKDVLEVSHTVREAITRLKNRPELLNEVLTVLGTTRSTSILNLFLDALTRGGPNGLPRPIELHAHDPIRYAGDMLAWLHQAMAGEREFLESLFGTRGEDERDLRRVGQVHALSRHKRMKSTVDGGTAMQRTDKDWVKKLLDRDFEGCGRPLKIRVQQTIKSQESPIMAYRIATLIHFYKVTMERTVGEDTLMSGVLSEIKDHAYEAFFETLRAQGRSLLRFIQPPAAALSAPAQLRDVLSTLREILTVYATSLLEQEGLPQAPRTLDGEFREILDAALDPALEMCERMAEMRPAEWDRAVFRINCDEAVLAALEGFDFVHDRRDAVQGEEEKHVETVTAAHYEYLLRESGLEPAVKALQSRADDAPLSSLENASAAALQAAQTRFSAFLSAVDPVSSPRLSLLPPQVAGHAHSDALRRISDTYSTVYEAVSNPKNGYERPESVLRRSKEEVRTLLVVE</sequence>
<dbReference type="Proteomes" id="UP000237144">
    <property type="component" value="Unassembled WGS sequence"/>
</dbReference>
<keyword evidence="5 10" id="KW-0653">Protein transport</keyword>
<dbReference type="AlphaFoldDB" id="A0A2S5BF59"/>
<dbReference type="SMART" id="SM01087">
    <property type="entry name" value="COG6"/>
    <property type="match status" value="1"/>
</dbReference>
<evidence type="ECO:0000256" key="10">
    <source>
        <dbReference type="RuleBase" id="RU365075"/>
    </source>
</evidence>
<feature type="compositionally biased region" description="Polar residues" evidence="11">
    <location>
        <begin position="95"/>
        <end position="110"/>
    </location>
</feature>
<dbReference type="PANTHER" id="PTHR21506">
    <property type="entry name" value="COMPONENT OF OLIGOMERIC GOLGI COMPLEX 6"/>
    <property type="match status" value="1"/>
</dbReference>
<evidence type="ECO:0000313" key="15">
    <source>
        <dbReference type="Proteomes" id="UP000237144"/>
    </source>
</evidence>
<keyword evidence="7 10" id="KW-0472">Membrane</keyword>
<feature type="compositionally biased region" description="Low complexity" evidence="11">
    <location>
        <begin position="27"/>
        <end position="44"/>
    </location>
</feature>
<feature type="region of interest" description="Disordered" evidence="11">
    <location>
        <begin position="1"/>
        <end position="49"/>
    </location>
</feature>
<feature type="region of interest" description="Disordered" evidence="11">
    <location>
        <begin position="80"/>
        <end position="114"/>
    </location>
</feature>
<comment type="function">
    <text evidence="9">Acts as a component of the peripheral membrane COG complex that is involved in intra-Golgi protein trafficking. COG is located at the cis-Golgi, and regulates tethering of retrograde intra-Golgi vesicles and possibly a number of other membrane trafficking events.</text>
</comment>
<dbReference type="Pfam" id="PF06419">
    <property type="entry name" value="COG6_N"/>
    <property type="match status" value="1"/>
</dbReference>
<evidence type="ECO:0000256" key="9">
    <source>
        <dbReference type="ARBA" id="ARBA00043873"/>
    </source>
</evidence>
<evidence type="ECO:0000259" key="13">
    <source>
        <dbReference type="Pfam" id="PF20653"/>
    </source>
</evidence>
<evidence type="ECO:0000256" key="11">
    <source>
        <dbReference type="SAM" id="MobiDB-lite"/>
    </source>
</evidence>
<accession>A0A2S5BF59</accession>
<comment type="subcellular location">
    <subcellularLocation>
        <location evidence="1 10">Golgi apparatus membrane</location>
        <topology evidence="1 10">Peripheral membrane protein</topology>
    </subcellularLocation>
</comment>
<evidence type="ECO:0000256" key="2">
    <source>
        <dbReference type="ARBA" id="ARBA00011023"/>
    </source>
</evidence>
<dbReference type="InterPro" id="IPR048369">
    <property type="entry name" value="COG6_C"/>
</dbReference>
<protein>
    <recommendedName>
        <fullName evidence="3 10">Conserved oligomeric Golgi complex subunit 6</fullName>
        <shortName evidence="10">COG complex subunit 6</shortName>
    </recommendedName>
    <alternativeName>
        <fullName evidence="8 10">Component of oligomeric Golgi complex 6</fullName>
    </alternativeName>
</protein>
<comment type="caution">
    <text evidence="14">The sequence shown here is derived from an EMBL/GenBank/DDBJ whole genome shotgun (WGS) entry which is preliminary data.</text>
</comment>
<dbReference type="EMBL" id="PJQD01000015">
    <property type="protein sequence ID" value="POY75416.1"/>
    <property type="molecule type" value="Genomic_DNA"/>
</dbReference>
<dbReference type="Pfam" id="PF20653">
    <property type="entry name" value="COG6_C"/>
    <property type="match status" value="1"/>
</dbReference>
<evidence type="ECO:0000256" key="1">
    <source>
        <dbReference type="ARBA" id="ARBA00004395"/>
    </source>
</evidence>